<comment type="caution">
    <text evidence="1">The sequence shown here is derived from an EMBL/GenBank/DDBJ whole genome shotgun (WGS) entry which is preliminary data.</text>
</comment>
<dbReference type="STRING" id="1618478.UR68_C0004G0009"/>
<evidence type="ECO:0000313" key="2">
    <source>
        <dbReference type="Proteomes" id="UP000034457"/>
    </source>
</evidence>
<proteinExistence type="predicted"/>
<evidence type="ECO:0000313" key="1">
    <source>
        <dbReference type="EMBL" id="KKP73456.1"/>
    </source>
</evidence>
<organism evidence="1 2">
    <name type="scientific">Candidatus Roizmanbacteria bacterium GW2011_GWA2_35_19</name>
    <dbReference type="NCBI Taxonomy" id="1618478"/>
    <lineage>
        <taxon>Bacteria</taxon>
        <taxon>Candidatus Roizmaniibacteriota</taxon>
    </lineage>
</organism>
<dbReference type="EMBL" id="LBQC01000004">
    <property type="protein sequence ID" value="KKP73456.1"/>
    <property type="molecule type" value="Genomic_DNA"/>
</dbReference>
<dbReference type="Proteomes" id="UP000034457">
    <property type="component" value="Unassembled WGS sequence"/>
</dbReference>
<sequence>MACGLLVVVMMVYTTLLISRYAQEEQRIKESYAEEENMTPTPVPTIIQRIRIP</sequence>
<reference evidence="1 2" key="1">
    <citation type="journal article" date="2015" name="Nature">
        <title>rRNA introns, odd ribosomes, and small enigmatic genomes across a large radiation of phyla.</title>
        <authorList>
            <person name="Brown C.T."/>
            <person name="Hug L.A."/>
            <person name="Thomas B.C."/>
            <person name="Sharon I."/>
            <person name="Castelle C.J."/>
            <person name="Singh A."/>
            <person name="Wilkins M.J."/>
            <person name="Williams K.H."/>
            <person name="Banfield J.F."/>
        </authorList>
    </citation>
    <scope>NUCLEOTIDE SEQUENCE [LARGE SCALE GENOMIC DNA]</scope>
</reference>
<protein>
    <submittedName>
        <fullName evidence="1">Uncharacterized protein</fullName>
    </submittedName>
</protein>
<accession>A0A0G0CBL4</accession>
<name>A0A0G0CBL4_9BACT</name>
<dbReference type="AlphaFoldDB" id="A0A0G0CBL4"/>
<gene>
    <name evidence="1" type="ORF">UR68_C0004G0009</name>
</gene>